<reference evidence="1" key="1">
    <citation type="submission" date="2023-10" db="EMBL/GenBank/DDBJ databases">
        <title>Whole genome sequencing of actinobacterial strain Amycolatopsis sp. (BCA-696) identifies the underlying plant growth-promoting genes.</title>
        <authorList>
            <person name="Gandham P."/>
            <person name="Vadla N."/>
            <person name="Saji A."/>
            <person name="Srinivas V."/>
            <person name="Ruperao P."/>
            <person name="Selvanayagam S."/>
            <person name="Saxena R.K."/>
            <person name="Rathore A."/>
            <person name="Gopalakrishnan S."/>
            <person name="Thakur V."/>
        </authorList>
    </citation>
    <scope>NUCLEOTIDE SEQUENCE</scope>
    <source>
        <strain evidence="1">BCA-696</strain>
    </source>
</reference>
<keyword evidence="2" id="KW-1185">Reference proteome</keyword>
<evidence type="ECO:0000313" key="2">
    <source>
        <dbReference type="Proteomes" id="UP001456344"/>
    </source>
</evidence>
<dbReference type="Proteomes" id="UP001456344">
    <property type="component" value="Chromosome"/>
</dbReference>
<accession>A0ACD5BPH0</accession>
<sequence>MTLLVLSTTLVVTSPAASSGTTHLYPAAPSAEPGRRTLVLYDADGEYGWLGESYAVMAGNLLSHGGAWVMRPVQRHFRNELQDYTAVVYIGTSDHRPLPSAFLDAVLKTRTPVLWIGGNIGQLYSRDRDFSRKFGWRPAGVDTSATARVIYRGASFDRDRAAASSGIMRSEINDPAHAAPVGEAVRPNGSRFPWGVRSRHLTYLGEVPFSFTGLNDRYLAAADLLSRHAGPSKAEGKKALIRIEDVGPDADPAQLRAIADYLHARRVPFSVAVYPRYRDPRGRYNNGEPVDKTLADTPAVVAALRYMTARRGTLVMHGYTHQYGEGSNPYSGVSGEDYEFYRVRLGDDGGLRYQGPVAADSRAWARQRIASAAREFRRAGLAVPTIFEFPHYVGSAIDYTVVNELFPARYDQGFHAAGWCPNGACGSGKPEYSRATSQRFPFLVRDIYGSVVIPESLDHVSPASSGESRRLPEDILATAKRIAAVRGGVASFFYHPYLGTSYLKQVVTGIQDLGFAFTDAAEIQCG</sequence>
<gene>
    <name evidence="1" type="ORF">LCL61_37490</name>
</gene>
<proteinExistence type="predicted"/>
<organism evidence="1 2">
    <name type="scientific">Amycolatopsis coloradensis</name>
    <dbReference type="NCBI Taxonomy" id="76021"/>
    <lineage>
        <taxon>Bacteria</taxon>
        <taxon>Bacillati</taxon>
        <taxon>Actinomycetota</taxon>
        <taxon>Actinomycetes</taxon>
        <taxon>Pseudonocardiales</taxon>
        <taxon>Pseudonocardiaceae</taxon>
        <taxon>Amycolatopsis</taxon>
    </lineage>
</organism>
<evidence type="ECO:0000313" key="1">
    <source>
        <dbReference type="EMBL" id="WYW21255.1"/>
    </source>
</evidence>
<protein>
    <submittedName>
        <fullName evidence="1">Polysaccharide deacetylase family protein</fullName>
    </submittedName>
</protein>
<name>A0ACD5BPH0_9PSEU</name>
<dbReference type="EMBL" id="CP150484">
    <property type="protein sequence ID" value="WYW21255.1"/>
    <property type="molecule type" value="Genomic_DNA"/>
</dbReference>